<evidence type="ECO:0000256" key="1">
    <source>
        <dbReference type="RuleBase" id="RU361185"/>
    </source>
</evidence>
<dbReference type="EMBL" id="UZAF01019733">
    <property type="protein sequence ID" value="VDO63064.1"/>
    <property type="molecule type" value="Genomic_DNA"/>
</dbReference>
<feature type="transmembrane region" description="Helical" evidence="2">
    <location>
        <begin position="78"/>
        <end position="99"/>
    </location>
</feature>
<keyword evidence="2" id="KW-0472">Membrane</keyword>
<evidence type="ECO:0000313" key="4">
    <source>
        <dbReference type="EMBL" id="VDO63064.1"/>
    </source>
</evidence>
<dbReference type="Gene3D" id="3.20.20.80">
    <property type="entry name" value="Glycosidases"/>
    <property type="match status" value="1"/>
</dbReference>
<dbReference type="WBParaSite" id="HPLM_0001705201-mRNA-1">
    <property type="protein sequence ID" value="HPLM_0001705201-mRNA-1"/>
    <property type="gene ID" value="HPLM_0001705201"/>
</dbReference>
<evidence type="ECO:0000256" key="2">
    <source>
        <dbReference type="SAM" id="Phobius"/>
    </source>
</evidence>
<keyword evidence="5" id="KW-1185">Reference proteome</keyword>
<evidence type="ECO:0000313" key="6">
    <source>
        <dbReference type="WBParaSite" id="HPLM_0001705201-mRNA-1"/>
    </source>
</evidence>
<dbReference type="Pfam" id="PF01055">
    <property type="entry name" value="Glyco_hydro_31_2nd"/>
    <property type="match status" value="1"/>
</dbReference>
<feature type="domain" description="Glycoside hydrolase family 31 TIM barrel" evidence="3">
    <location>
        <begin position="5"/>
        <end position="44"/>
    </location>
</feature>
<sequence>MLPCNLLVKKRDGTVYEGDCWPGRSSYVDFINPEARKFWADQFAFNKIYQSSHGECGRLWPRVGNRYWQVNSAGCNHFILLGLSGSFTAALSITFLVVAEYSLKAFLAFAETDDKLQHTLESEEEERIPDQMEKGQILISESEDSQARLEVEKQALKYGIVLQNNSSRTSIPEFVGKWWEWHNMWELLNATVNSTPWSDLQKFNYLLQALEGEARQSAKKYRITSKSYRLVVKHLQEKYGNTSVFITNVHEQMELCTA</sequence>
<dbReference type="OrthoDB" id="5864015at2759"/>
<reference evidence="6" key="1">
    <citation type="submission" date="2017-02" db="UniProtKB">
        <authorList>
            <consortium name="WormBaseParasite"/>
        </authorList>
    </citation>
    <scope>IDENTIFICATION</scope>
</reference>
<dbReference type="AlphaFoldDB" id="A0A0N4WYT3"/>
<reference evidence="4 5" key="2">
    <citation type="submission" date="2018-11" db="EMBL/GenBank/DDBJ databases">
        <authorList>
            <consortium name="Pathogen Informatics"/>
        </authorList>
    </citation>
    <scope>NUCLEOTIDE SEQUENCE [LARGE SCALE GENOMIC DNA]</scope>
    <source>
        <strain evidence="4 5">MHpl1</strain>
    </source>
</reference>
<evidence type="ECO:0000313" key="5">
    <source>
        <dbReference type="Proteomes" id="UP000268014"/>
    </source>
</evidence>
<dbReference type="Pfam" id="PF03564">
    <property type="entry name" value="DUF1759"/>
    <property type="match status" value="1"/>
</dbReference>
<comment type="similarity">
    <text evidence="1">Belongs to the glycosyl hydrolase 31 family.</text>
</comment>
<accession>A0A0N4WYT3</accession>
<proteinExistence type="inferred from homology"/>
<dbReference type="Proteomes" id="UP000268014">
    <property type="component" value="Unassembled WGS sequence"/>
</dbReference>
<keyword evidence="2" id="KW-1133">Transmembrane helix</keyword>
<dbReference type="GO" id="GO:0004553">
    <property type="term" value="F:hydrolase activity, hydrolyzing O-glycosyl compounds"/>
    <property type="evidence" value="ECO:0007669"/>
    <property type="project" value="InterPro"/>
</dbReference>
<keyword evidence="2" id="KW-0812">Transmembrane</keyword>
<organism evidence="6">
    <name type="scientific">Haemonchus placei</name>
    <name type="common">Barber's pole worm</name>
    <dbReference type="NCBI Taxonomy" id="6290"/>
    <lineage>
        <taxon>Eukaryota</taxon>
        <taxon>Metazoa</taxon>
        <taxon>Ecdysozoa</taxon>
        <taxon>Nematoda</taxon>
        <taxon>Chromadorea</taxon>
        <taxon>Rhabditida</taxon>
        <taxon>Rhabditina</taxon>
        <taxon>Rhabditomorpha</taxon>
        <taxon>Strongyloidea</taxon>
        <taxon>Trichostrongylidae</taxon>
        <taxon>Haemonchus</taxon>
    </lineage>
</organism>
<keyword evidence="1" id="KW-0326">Glycosidase</keyword>
<gene>
    <name evidence="4" type="ORF">HPLM_LOCUS17044</name>
</gene>
<dbReference type="STRING" id="6290.A0A0N4WYT3"/>
<keyword evidence="1" id="KW-0378">Hydrolase</keyword>
<dbReference type="PANTHER" id="PTHR22954:SF3">
    <property type="entry name" value="PROTEIN CBG08539"/>
    <property type="match status" value="1"/>
</dbReference>
<dbReference type="InterPro" id="IPR005312">
    <property type="entry name" value="DUF1759"/>
</dbReference>
<dbReference type="InterPro" id="IPR000322">
    <property type="entry name" value="Glyco_hydro_31_TIM"/>
</dbReference>
<protein>
    <submittedName>
        <fullName evidence="6">Integrase_H2C2 domain-containing protein</fullName>
    </submittedName>
</protein>
<name>A0A0N4WYT3_HAEPC</name>
<dbReference type="PANTHER" id="PTHR22954">
    <property type="entry name" value="RETROVIRAL PROTEASE-RELATED"/>
    <property type="match status" value="1"/>
</dbReference>
<dbReference type="GO" id="GO:0005975">
    <property type="term" value="P:carbohydrate metabolic process"/>
    <property type="evidence" value="ECO:0007669"/>
    <property type="project" value="InterPro"/>
</dbReference>
<evidence type="ECO:0000259" key="3">
    <source>
        <dbReference type="Pfam" id="PF01055"/>
    </source>
</evidence>